<reference evidence="9" key="1">
    <citation type="journal article" date="2020" name="Stud. Mycol.">
        <title>101 Dothideomycetes genomes: a test case for predicting lifestyles and emergence of pathogens.</title>
        <authorList>
            <person name="Haridas S."/>
            <person name="Albert R."/>
            <person name="Binder M."/>
            <person name="Bloem J."/>
            <person name="Labutti K."/>
            <person name="Salamov A."/>
            <person name="Andreopoulos B."/>
            <person name="Baker S."/>
            <person name="Barry K."/>
            <person name="Bills G."/>
            <person name="Bluhm B."/>
            <person name="Cannon C."/>
            <person name="Castanera R."/>
            <person name="Culley D."/>
            <person name="Daum C."/>
            <person name="Ezra D."/>
            <person name="Gonzalez J."/>
            <person name="Henrissat B."/>
            <person name="Kuo A."/>
            <person name="Liang C."/>
            <person name="Lipzen A."/>
            <person name="Lutzoni F."/>
            <person name="Magnuson J."/>
            <person name="Mondo S."/>
            <person name="Nolan M."/>
            <person name="Ohm R."/>
            <person name="Pangilinan J."/>
            <person name="Park H.-J."/>
            <person name="Ramirez L."/>
            <person name="Alfaro M."/>
            <person name="Sun H."/>
            <person name="Tritt A."/>
            <person name="Yoshinaga Y."/>
            <person name="Zwiers L.-H."/>
            <person name="Turgeon B."/>
            <person name="Goodwin S."/>
            <person name="Spatafora J."/>
            <person name="Crous P."/>
            <person name="Grigoriev I."/>
        </authorList>
    </citation>
    <scope>NUCLEOTIDE SEQUENCE</scope>
    <source>
        <strain evidence="9">CBS 109.77</strain>
    </source>
</reference>
<dbReference type="Gene3D" id="1.10.287.130">
    <property type="match status" value="1"/>
</dbReference>
<dbReference type="PROSITE" id="PS50113">
    <property type="entry name" value="PAC"/>
    <property type="match status" value="1"/>
</dbReference>
<protein>
    <recommendedName>
        <fullName evidence="11">Histidine kinase HHK6p</fullName>
    </recommendedName>
</protein>
<dbReference type="SMART" id="SM00448">
    <property type="entry name" value="REC"/>
    <property type="match status" value="1"/>
</dbReference>
<evidence type="ECO:0000259" key="7">
    <source>
        <dbReference type="PROSITE" id="PS50110"/>
    </source>
</evidence>
<dbReference type="PANTHER" id="PTHR45339">
    <property type="entry name" value="HYBRID SIGNAL TRANSDUCTION HISTIDINE KINASE J"/>
    <property type="match status" value="1"/>
</dbReference>
<dbReference type="SUPFAM" id="SSF52172">
    <property type="entry name" value="CheY-like"/>
    <property type="match status" value="1"/>
</dbReference>
<dbReference type="SMART" id="SM00387">
    <property type="entry name" value="HATPase_c"/>
    <property type="match status" value="1"/>
</dbReference>
<dbReference type="OrthoDB" id="60033at2759"/>
<gene>
    <name evidence="9" type="ORF">K505DRAFT_235124</name>
</gene>
<dbReference type="PRINTS" id="PR00344">
    <property type="entry name" value="BCTRLSENSOR"/>
</dbReference>
<evidence type="ECO:0008006" key="11">
    <source>
        <dbReference type="Google" id="ProtNLM"/>
    </source>
</evidence>
<evidence type="ECO:0000259" key="8">
    <source>
        <dbReference type="PROSITE" id="PS50113"/>
    </source>
</evidence>
<dbReference type="Pfam" id="PF00512">
    <property type="entry name" value="HisKA"/>
    <property type="match status" value="1"/>
</dbReference>
<dbReference type="InterPro" id="IPR000014">
    <property type="entry name" value="PAS"/>
</dbReference>
<feature type="compositionally biased region" description="Polar residues" evidence="5">
    <location>
        <begin position="150"/>
        <end position="160"/>
    </location>
</feature>
<dbReference type="InterPro" id="IPR001789">
    <property type="entry name" value="Sig_transdc_resp-reg_receiver"/>
</dbReference>
<feature type="compositionally biased region" description="Polar residues" evidence="5">
    <location>
        <begin position="253"/>
        <end position="271"/>
    </location>
</feature>
<dbReference type="FunFam" id="3.30.565.10:FF:000010">
    <property type="entry name" value="Sensor histidine kinase RcsC"/>
    <property type="match status" value="1"/>
</dbReference>
<dbReference type="InterPro" id="IPR001610">
    <property type="entry name" value="PAC"/>
</dbReference>
<dbReference type="Pfam" id="PF02518">
    <property type="entry name" value="HATPase_c"/>
    <property type="match status" value="1"/>
</dbReference>
<proteinExistence type="predicted"/>
<feature type="compositionally biased region" description="Polar residues" evidence="5">
    <location>
        <begin position="287"/>
        <end position="303"/>
    </location>
</feature>
<dbReference type="SUPFAM" id="SSF55874">
    <property type="entry name" value="ATPase domain of HSP90 chaperone/DNA topoisomerase II/histidine kinase"/>
    <property type="match status" value="1"/>
</dbReference>
<evidence type="ECO:0000256" key="5">
    <source>
        <dbReference type="SAM" id="MobiDB-lite"/>
    </source>
</evidence>
<evidence type="ECO:0000256" key="2">
    <source>
        <dbReference type="ARBA" id="ARBA00023012"/>
    </source>
</evidence>
<feature type="region of interest" description="Disordered" evidence="5">
    <location>
        <begin position="1002"/>
        <end position="1022"/>
    </location>
</feature>
<dbReference type="FunFam" id="3.30.450.20:FF:000099">
    <property type="entry name" value="Sensory box sensor histidine kinase"/>
    <property type="match status" value="1"/>
</dbReference>
<feature type="region of interest" description="Disordered" evidence="5">
    <location>
        <begin position="1318"/>
        <end position="1375"/>
    </location>
</feature>
<keyword evidence="4" id="KW-0175">Coiled coil</keyword>
<keyword evidence="1 3" id="KW-0597">Phosphoprotein</keyword>
<evidence type="ECO:0000313" key="9">
    <source>
        <dbReference type="EMBL" id="KAF2797626.1"/>
    </source>
</evidence>
<dbReference type="Proteomes" id="UP000799757">
    <property type="component" value="Unassembled WGS sequence"/>
</dbReference>
<feature type="compositionally biased region" description="Low complexity" evidence="5">
    <location>
        <begin position="273"/>
        <end position="286"/>
    </location>
</feature>
<dbReference type="InterPro" id="IPR036890">
    <property type="entry name" value="HATPase_C_sf"/>
</dbReference>
<dbReference type="CDD" id="cd17546">
    <property type="entry name" value="REC_hyHK_CKI1_RcsC-like"/>
    <property type="match status" value="1"/>
</dbReference>
<keyword evidence="2" id="KW-0902">Two-component regulatory system</keyword>
<dbReference type="SUPFAM" id="SSF47384">
    <property type="entry name" value="Homodimeric domain of signal transducing histidine kinase"/>
    <property type="match status" value="1"/>
</dbReference>
<dbReference type="InterPro" id="IPR036097">
    <property type="entry name" value="HisK_dim/P_sf"/>
</dbReference>
<dbReference type="PROSITE" id="PS50110">
    <property type="entry name" value="RESPONSE_REGULATORY"/>
    <property type="match status" value="1"/>
</dbReference>
<dbReference type="SUPFAM" id="SSF55785">
    <property type="entry name" value="PYP-like sensor domain (PAS domain)"/>
    <property type="match status" value="2"/>
</dbReference>
<dbReference type="CDD" id="cd00082">
    <property type="entry name" value="HisKA"/>
    <property type="match status" value="1"/>
</dbReference>
<dbReference type="InterPro" id="IPR003661">
    <property type="entry name" value="HisK_dim/P_dom"/>
</dbReference>
<dbReference type="InterPro" id="IPR000700">
    <property type="entry name" value="PAS-assoc_C"/>
</dbReference>
<dbReference type="Gene3D" id="3.30.450.20">
    <property type="entry name" value="PAS domain"/>
    <property type="match status" value="2"/>
</dbReference>
<name>A0A6A6XM23_9PLEO</name>
<dbReference type="InterPro" id="IPR011006">
    <property type="entry name" value="CheY-like_superfamily"/>
</dbReference>
<keyword evidence="10" id="KW-1185">Reference proteome</keyword>
<evidence type="ECO:0000313" key="10">
    <source>
        <dbReference type="Proteomes" id="UP000799757"/>
    </source>
</evidence>
<feature type="compositionally biased region" description="Polar residues" evidence="5">
    <location>
        <begin position="27"/>
        <end position="38"/>
    </location>
</feature>
<evidence type="ECO:0000256" key="3">
    <source>
        <dbReference type="PROSITE-ProRule" id="PRU00169"/>
    </source>
</evidence>
<dbReference type="Pfam" id="PF13426">
    <property type="entry name" value="PAS_9"/>
    <property type="match status" value="1"/>
</dbReference>
<dbReference type="Gene3D" id="3.40.50.2300">
    <property type="match status" value="1"/>
</dbReference>
<dbReference type="Pfam" id="PF08447">
    <property type="entry name" value="PAS_3"/>
    <property type="match status" value="1"/>
</dbReference>
<feature type="region of interest" description="Disordered" evidence="5">
    <location>
        <begin position="1"/>
        <end position="38"/>
    </location>
</feature>
<feature type="modified residue" description="4-aspartylphosphate" evidence="3">
    <location>
        <position position="1113"/>
    </location>
</feature>
<feature type="region of interest" description="Disordered" evidence="5">
    <location>
        <begin position="245"/>
        <end position="318"/>
    </location>
</feature>
<evidence type="ECO:0000259" key="6">
    <source>
        <dbReference type="PROSITE" id="PS50109"/>
    </source>
</evidence>
<feature type="region of interest" description="Disordered" evidence="5">
    <location>
        <begin position="1194"/>
        <end position="1218"/>
    </location>
</feature>
<organism evidence="9 10">
    <name type="scientific">Melanomma pulvis-pyrius CBS 109.77</name>
    <dbReference type="NCBI Taxonomy" id="1314802"/>
    <lineage>
        <taxon>Eukaryota</taxon>
        <taxon>Fungi</taxon>
        <taxon>Dikarya</taxon>
        <taxon>Ascomycota</taxon>
        <taxon>Pezizomycotina</taxon>
        <taxon>Dothideomycetes</taxon>
        <taxon>Pleosporomycetidae</taxon>
        <taxon>Pleosporales</taxon>
        <taxon>Melanommataceae</taxon>
        <taxon>Melanomma</taxon>
    </lineage>
</organism>
<feature type="region of interest" description="Disordered" evidence="5">
    <location>
        <begin position="141"/>
        <end position="172"/>
    </location>
</feature>
<dbReference type="FunFam" id="1.10.287.130:FF:000050">
    <property type="entry name" value="Related to histidine kinase"/>
    <property type="match status" value="1"/>
</dbReference>
<dbReference type="SMART" id="SM00388">
    <property type="entry name" value="HisKA"/>
    <property type="match status" value="1"/>
</dbReference>
<dbReference type="SMART" id="SM00086">
    <property type="entry name" value="PAC"/>
    <property type="match status" value="2"/>
</dbReference>
<dbReference type="InterPro" id="IPR035965">
    <property type="entry name" value="PAS-like_dom_sf"/>
</dbReference>
<sequence>MAESQGIEPTEGGYFDLPSDLTLPDRPQQSPVSIHSNDSMSMHLPSATMASLTALQYLPIPLMVLSSLKTVVLANEAMGRLLGIEFESTAAEGMSVTESLRGKGMAELGMIDIIQNGSPILVTWEDFLDCIVEDLSASDAEHQNGDVPSKSGSSTPTASTVGKVESDTTAKPELPRLSSLNLARTTVHDVAVDVVISPLSRGVTGKAPRPDKPALHHSTLQAKMIVSVWSIEDIQYFTLTFTSAGPAEPAGSSRPSSRIVTRTNTGFNVLNKSRGSGSSSSSGHRSQTTPNPASKVVTPTLQQPEFPPRGPPLKSMSDMSSSASIFQKATQMKDAILSSINMPAYAMWKDEQFGIPNKALLRLMPKDGKYTSGDQRAFLSQYTLYSEDFKRKLTLDEFPIIELCRTRQRVDGRRIGMRNPISGNRIVFEVTGETVMHDETGEFLGGIVIFKDVTEYTKRIAAQIEENEKQFEYIANFMPVMVWTTTPDGMHDWFSQRWYDYTGLSVVESLGEGWKLPFHPDDMKTTAARWFHSLKTGDEYNTEYRCQRHDGEWRWMLGRAVPFHDDEGHIVKWFGTCTDIHDLVEARQEARQTKGQLLRVIEHARVTLWAVNKKYELILLEGNMKWGGGSSNGGVAIGKNLYDLLGKTNTDMGRWRRPIQEILEGRTHDEIVEKYEQENRYYRTRLVPLWSTSRVGGVEGEAYIDGVIGVSMDVTELREREIQLKDQEEANSRLLANAVAAKEASRMKSQFLANMSHEIRTPIAGVIGLSDLLLDTNLDEEQKECAENIQRSANGLLTVINDILDFSKVESGRLDVEEVQFSLSVVLRDVNKMMSFAAQRKNIAYESQIQPEVERDLKVMGDPGRLRQILTNVLTNSIKFTSEGYVRLAASITSETKDSVTVHFVVDDTGIGIEEEVRRRLFQPFSQADSSTARRFGGTGLGLTISKNLVQLMRGDINLQSKLGQGTTATFWIPFNKAPYQDEGSPLVDLASIPDRLQSDMSVSCGSSENHPTPPHTPKLYDGSNFRYRASSTMTQTVNQNIPSHLMVLSESERQKTHILVVEDNQINQQIALKTIKKLHFSVHAVWNGQEALDYLLKEPSPTHPRPNIILMDVQMPIRDGYSTTHAIRTQFKDMPDVRNVPIVAMTASAIQGDKEKCQQAGMDDYLAKPVKQKLLEKMLVKWSIEGRRKLAKMSVSQKEQDLPSPPVPKPDPGTTAQKFNDQQQISQLPVNSETTAQFPALTAELDRLHFQSNAVAAKSSESDGDRALRRIHAEEMASSLRDDKLLSLTGLQTHRNHSYQGPGPTHALTQENLEKQLAHERQGEPTPLRRSSSSEGVTRSRSERGGNSPSRPTSLVHRQFRDSERTVTTGRTLR</sequence>
<dbReference type="NCBIfam" id="TIGR00229">
    <property type="entry name" value="sensory_box"/>
    <property type="match status" value="1"/>
</dbReference>
<dbReference type="InterPro" id="IPR004358">
    <property type="entry name" value="Sig_transdc_His_kin-like_C"/>
</dbReference>
<feature type="domain" description="Histidine kinase" evidence="6">
    <location>
        <begin position="754"/>
        <end position="977"/>
    </location>
</feature>
<feature type="domain" description="PAC" evidence="8">
    <location>
        <begin position="540"/>
        <end position="592"/>
    </location>
</feature>
<evidence type="ECO:0000256" key="1">
    <source>
        <dbReference type="ARBA" id="ARBA00022553"/>
    </source>
</evidence>
<dbReference type="EMBL" id="MU001802">
    <property type="protein sequence ID" value="KAF2797626.1"/>
    <property type="molecule type" value="Genomic_DNA"/>
</dbReference>
<dbReference type="InterPro" id="IPR013655">
    <property type="entry name" value="PAS_fold_3"/>
</dbReference>
<dbReference type="InterPro" id="IPR005467">
    <property type="entry name" value="His_kinase_dom"/>
</dbReference>
<dbReference type="Gene3D" id="3.30.565.10">
    <property type="entry name" value="Histidine kinase-like ATPase, C-terminal domain"/>
    <property type="match status" value="1"/>
</dbReference>
<evidence type="ECO:0000256" key="4">
    <source>
        <dbReference type="SAM" id="Coils"/>
    </source>
</evidence>
<dbReference type="CDD" id="cd00130">
    <property type="entry name" value="PAS"/>
    <property type="match status" value="1"/>
</dbReference>
<feature type="compositionally biased region" description="Polar residues" evidence="5">
    <location>
        <begin position="1002"/>
        <end position="1011"/>
    </location>
</feature>
<accession>A0A6A6XM23</accession>
<dbReference type="InterPro" id="IPR003594">
    <property type="entry name" value="HATPase_dom"/>
</dbReference>
<feature type="coiled-coil region" evidence="4">
    <location>
        <begin position="717"/>
        <end position="744"/>
    </location>
</feature>
<dbReference type="PROSITE" id="PS50109">
    <property type="entry name" value="HIS_KIN"/>
    <property type="match status" value="1"/>
</dbReference>
<dbReference type="GO" id="GO:0000155">
    <property type="term" value="F:phosphorelay sensor kinase activity"/>
    <property type="evidence" value="ECO:0007669"/>
    <property type="project" value="InterPro"/>
</dbReference>
<dbReference type="FunFam" id="3.40.50.2300:FF:000887">
    <property type="match status" value="1"/>
</dbReference>
<dbReference type="Pfam" id="PF00072">
    <property type="entry name" value="Response_reg"/>
    <property type="match status" value="1"/>
</dbReference>
<feature type="domain" description="Response regulatory" evidence="7">
    <location>
        <begin position="1058"/>
        <end position="1184"/>
    </location>
</feature>
<dbReference type="CDD" id="cd16922">
    <property type="entry name" value="HATPase_EvgS-ArcB-TorS-like"/>
    <property type="match status" value="1"/>
</dbReference>
<dbReference type="PANTHER" id="PTHR45339:SF1">
    <property type="entry name" value="HYBRID SIGNAL TRANSDUCTION HISTIDINE KINASE J"/>
    <property type="match status" value="1"/>
</dbReference>